<keyword evidence="1" id="KW-0614">Plasmid</keyword>
<gene>
    <name evidence="1" type="ORF">CBM2607_MP21730</name>
</gene>
<dbReference type="AlphaFoldDB" id="A0A375HT21"/>
<dbReference type="EMBL" id="LT984807">
    <property type="protein sequence ID" value="SPD61072.1"/>
    <property type="molecule type" value="Genomic_DNA"/>
</dbReference>
<protein>
    <submittedName>
        <fullName evidence="1">Uncharacterized protein</fullName>
    </submittedName>
</protein>
<organism evidence="1 2">
    <name type="scientific">Cupriavidus neocaledonicus</name>
    <dbReference type="NCBI Taxonomy" id="1040979"/>
    <lineage>
        <taxon>Bacteria</taxon>
        <taxon>Pseudomonadati</taxon>
        <taxon>Pseudomonadota</taxon>
        <taxon>Betaproteobacteria</taxon>
        <taxon>Burkholderiales</taxon>
        <taxon>Burkholderiaceae</taxon>
        <taxon>Cupriavidus</taxon>
    </lineage>
</organism>
<evidence type="ECO:0000313" key="1">
    <source>
        <dbReference type="EMBL" id="SPD61072.1"/>
    </source>
</evidence>
<reference evidence="1 2" key="1">
    <citation type="submission" date="2018-01" db="EMBL/GenBank/DDBJ databases">
        <authorList>
            <person name="Clerissi C."/>
        </authorList>
    </citation>
    <scope>NUCLEOTIDE SEQUENCE [LARGE SCALE GENOMIC DNA]</scope>
    <source>
        <strain evidence="1">Cupriavidus taiwanensis STM 6160</strain>
        <plasmid evidence="2">ii</plasmid>
    </source>
</reference>
<dbReference type="Proteomes" id="UP000255168">
    <property type="component" value="Plasmid II"/>
</dbReference>
<proteinExistence type="predicted"/>
<accession>A0A375HT21</accession>
<geneLocation type="plasmid" evidence="2">
    <name>ii</name>
</geneLocation>
<evidence type="ECO:0000313" key="2">
    <source>
        <dbReference type="Proteomes" id="UP000255168"/>
    </source>
</evidence>
<name>A0A375HT21_9BURK</name>
<sequence>MLRTQAAPLTRVTLQAAPRKACRRPAGLRASPPCRAGTRLAICSADAPTISRSTVTP</sequence>